<sequence>MNDLPPGWIRVNLGAINEFASLVINPASQPDVIFELYSVPAFPTHQPERLAGAAIGSVKQLVEPDDILICKINPRINRVWKVRPKGEFRQIASSEWIVVRSPVLSPDFLRYYFSTPVFRDLICRGVTGVGGSLTRAQPKRVATLPVLIAPLREQHRIVHKIRATLARIEACRDRLDRVQSLLKNLRQSILSAAISGKLTEKWRGKDVSDWTLERADEVCAKVQNGGTPAEGFLDHPNIPFLKVYNIVNQSIDFTSRPQFISTASHDKALKRSQTLPGDVLMNIVGPPLGKVAIVPDTHPEWNINQALTLFRPGPRITSGWLYYLLCKGDNLAAILHETRGSAGQINVSLSQCRHFRFPVPPVAEQHEIVRRVDALFAYADALEARCLAARRNIERLPAATLDSAFRGQLIPQDPEDEPAGLLLQRLQADKTARSQTTPLPKRTRKPRMTPLSPETVLESIRFLPDGPFTFDELRRQLAVEYDALKEAVFTLLSEKQPALKQVFDPEKQTMTLIRIKP</sequence>
<gene>
    <name evidence="6" type="ORF">DUE52_27100</name>
</gene>
<keyword evidence="7" id="KW-1185">Reference proteome</keyword>
<dbReference type="SUPFAM" id="SSF116734">
    <property type="entry name" value="DNA methylase specificity domain"/>
    <property type="match status" value="2"/>
</dbReference>
<dbReference type="PANTHER" id="PTHR43140:SF1">
    <property type="entry name" value="TYPE I RESTRICTION ENZYME ECOKI SPECIFICITY SUBUNIT"/>
    <property type="match status" value="1"/>
</dbReference>
<dbReference type="InterPro" id="IPR044946">
    <property type="entry name" value="Restrct_endonuc_typeI_TRD_sf"/>
</dbReference>
<organism evidence="6 7">
    <name type="scientific">Larkinella punicea</name>
    <dbReference type="NCBI Taxonomy" id="2315727"/>
    <lineage>
        <taxon>Bacteria</taxon>
        <taxon>Pseudomonadati</taxon>
        <taxon>Bacteroidota</taxon>
        <taxon>Cytophagia</taxon>
        <taxon>Cytophagales</taxon>
        <taxon>Spirosomataceae</taxon>
        <taxon>Larkinella</taxon>
    </lineage>
</organism>
<dbReference type="PANTHER" id="PTHR43140">
    <property type="entry name" value="TYPE-1 RESTRICTION ENZYME ECOKI SPECIFICITY PROTEIN"/>
    <property type="match status" value="1"/>
</dbReference>
<comment type="caution">
    <text evidence="6">The sequence shown here is derived from an EMBL/GenBank/DDBJ whole genome shotgun (WGS) entry which is preliminary data.</text>
</comment>
<evidence type="ECO:0000256" key="2">
    <source>
        <dbReference type="ARBA" id="ARBA00022747"/>
    </source>
</evidence>
<dbReference type="GO" id="GO:0009307">
    <property type="term" value="P:DNA restriction-modification system"/>
    <property type="evidence" value="ECO:0007669"/>
    <property type="project" value="UniProtKB-KW"/>
</dbReference>
<dbReference type="Pfam" id="PF01420">
    <property type="entry name" value="Methylase_S"/>
    <property type="match status" value="1"/>
</dbReference>
<evidence type="ECO:0000256" key="3">
    <source>
        <dbReference type="ARBA" id="ARBA00023125"/>
    </source>
</evidence>
<evidence type="ECO:0000256" key="4">
    <source>
        <dbReference type="SAM" id="MobiDB-lite"/>
    </source>
</evidence>
<dbReference type="InterPro" id="IPR000055">
    <property type="entry name" value="Restrct_endonuc_typeI_TRD"/>
</dbReference>
<accession>A0A368JFD0</accession>
<dbReference type="GO" id="GO:0003677">
    <property type="term" value="F:DNA binding"/>
    <property type="evidence" value="ECO:0007669"/>
    <property type="project" value="UniProtKB-KW"/>
</dbReference>
<proteinExistence type="inferred from homology"/>
<evidence type="ECO:0000313" key="7">
    <source>
        <dbReference type="Proteomes" id="UP000253383"/>
    </source>
</evidence>
<dbReference type="Gene3D" id="3.90.220.20">
    <property type="entry name" value="DNA methylase specificity domains"/>
    <property type="match status" value="2"/>
</dbReference>
<dbReference type="AlphaFoldDB" id="A0A368JFD0"/>
<reference evidence="6 7" key="1">
    <citation type="submission" date="2018-07" db="EMBL/GenBank/DDBJ databases">
        <title>Genome analysis of Larkinella rosea.</title>
        <authorList>
            <person name="Zhou Z."/>
            <person name="Wang G."/>
        </authorList>
    </citation>
    <scope>NUCLEOTIDE SEQUENCE [LARGE SCALE GENOMIC DNA]</scope>
    <source>
        <strain evidence="7">zzj9</strain>
    </source>
</reference>
<keyword evidence="6" id="KW-0378">Hydrolase</keyword>
<dbReference type="RefSeq" id="WP_114409222.1">
    <property type="nucleotide sequence ID" value="NZ_QOWE01000028.1"/>
</dbReference>
<keyword evidence="6" id="KW-0540">Nuclease</keyword>
<dbReference type="GO" id="GO:0004519">
    <property type="term" value="F:endonuclease activity"/>
    <property type="evidence" value="ECO:0007669"/>
    <property type="project" value="UniProtKB-KW"/>
</dbReference>
<evidence type="ECO:0000256" key="1">
    <source>
        <dbReference type="ARBA" id="ARBA00010923"/>
    </source>
</evidence>
<keyword evidence="3" id="KW-0238">DNA-binding</keyword>
<keyword evidence="6" id="KW-0255">Endonuclease</keyword>
<name>A0A368JFD0_9BACT</name>
<evidence type="ECO:0000313" key="6">
    <source>
        <dbReference type="EMBL" id="RCR66379.1"/>
    </source>
</evidence>
<dbReference type="InterPro" id="IPR051212">
    <property type="entry name" value="Type-I_RE_S_subunit"/>
</dbReference>
<protein>
    <submittedName>
        <fullName evidence="6">Type I restriction endonuclease subunit S</fullName>
    </submittedName>
</protein>
<comment type="similarity">
    <text evidence="1">Belongs to the type-I restriction system S methylase family.</text>
</comment>
<dbReference type="OrthoDB" id="825893at2"/>
<feature type="domain" description="Type I restriction modification DNA specificity" evidence="5">
    <location>
        <begin position="208"/>
        <end position="384"/>
    </location>
</feature>
<dbReference type="EMBL" id="QOWE01000028">
    <property type="protein sequence ID" value="RCR66379.1"/>
    <property type="molecule type" value="Genomic_DNA"/>
</dbReference>
<evidence type="ECO:0000259" key="5">
    <source>
        <dbReference type="Pfam" id="PF01420"/>
    </source>
</evidence>
<dbReference type="Proteomes" id="UP000253383">
    <property type="component" value="Unassembled WGS sequence"/>
</dbReference>
<feature type="region of interest" description="Disordered" evidence="4">
    <location>
        <begin position="430"/>
        <end position="451"/>
    </location>
</feature>
<keyword evidence="2" id="KW-0680">Restriction system</keyword>